<dbReference type="InterPro" id="IPR042094">
    <property type="entry name" value="T2SS_GspF_sf"/>
</dbReference>
<keyword evidence="6 8" id="KW-1133">Transmembrane helix</keyword>
<keyword evidence="7 8" id="KW-0472">Membrane</keyword>
<comment type="caution">
    <text evidence="10">The sequence shown here is derived from an EMBL/GenBank/DDBJ whole genome shotgun (WGS) entry which is preliminary data.</text>
</comment>
<evidence type="ECO:0000256" key="4">
    <source>
        <dbReference type="ARBA" id="ARBA00022519"/>
    </source>
</evidence>
<accession>A0A543Q2C4</accession>
<dbReference type="GO" id="GO:0005886">
    <property type="term" value="C:plasma membrane"/>
    <property type="evidence" value="ECO:0007669"/>
    <property type="project" value="UniProtKB-SubCell"/>
</dbReference>
<evidence type="ECO:0000256" key="8">
    <source>
        <dbReference type="SAM" id="Phobius"/>
    </source>
</evidence>
<organism evidence="10 11">
    <name type="scientific">Acidithiobacillus thiooxidans ATCC 19377</name>
    <dbReference type="NCBI Taxonomy" id="637390"/>
    <lineage>
        <taxon>Bacteria</taxon>
        <taxon>Pseudomonadati</taxon>
        <taxon>Pseudomonadota</taxon>
        <taxon>Acidithiobacillia</taxon>
        <taxon>Acidithiobacillales</taxon>
        <taxon>Acidithiobacillaceae</taxon>
        <taxon>Acidithiobacillus</taxon>
    </lineage>
</organism>
<evidence type="ECO:0000256" key="6">
    <source>
        <dbReference type="ARBA" id="ARBA00022989"/>
    </source>
</evidence>
<proteinExistence type="inferred from homology"/>
<comment type="subcellular location">
    <subcellularLocation>
        <location evidence="1">Cell inner membrane</location>
        <topology evidence="1">Multi-pass membrane protein</topology>
    </subcellularLocation>
</comment>
<dbReference type="InterPro" id="IPR003004">
    <property type="entry name" value="GspF/PilC"/>
</dbReference>
<dbReference type="InterPro" id="IPR018076">
    <property type="entry name" value="T2SS_GspF_dom"/>
</dbReference>
<dbReference type="Gene3D" id="1.20.81.30">
    <property type="entry name" value="Type II secretion system (T2SS), domain F"/>
    <property type="match status" value="2"/>
</dbReference>
<dbReference type="PRINTS" id="PR00812">
    <property type="entry name" value="BCTERIALGSPF"/>
</dbReference>
<evidence type="ECO:0000256" key="3">
    <source>
        <dbReference type="ARBA" id="ARBA00022475"/>
    </source>
</evidence>
<dbReference type="GO" id="GO:0015628">
    <property type="term" value="P:protein secretion by the type II secretion system"/>
    <property type="evidence" value="ECO:0007669"/>
    <property type="project" value="TreeGrafter"/>
</dbReference>
<sequence length="442" mass="48157">MVSHSLQNNGYVLIGKEDGDGQGEQMATALGKKAAVKEAKTYDFVWEATLPGAKDKKKGEMNAASANVVRVALRRQGLVPVTVRKVPQPLFGEKGVKEAQLVVMVRQLSTMINAGVPLVQAFELLISATQGAAMKKLLKGILKHLKEGESLSQSMAHFPKYFDRLFVSLIAAGEQGGILDTILLRLAEYREKTLALNKKVKSAMFYPAAIITVMLVVVVILMIFVIPVFSQLFSSFGATLPLLTQIVINISDWMKSHWYIVVLLPIAAVWLFIFAYKRSLPFKTVIDRISLKIPVLGDILLKGAVARFMRTLSTMQAAGVPILEALETLSKVSGNVIIENSVLRSRDDVAAGGRISTRLKTDGVFPIMATQMLSIGEETGAIEVMSGKVADFYENDVEESVNRLSTLMEPMIMVVLGVIVGTLVVAMYMPIFKMGAVVTHGG</sequence>
<evidence type="ECO:0000256" key="7">
    <source>
        <dbReference type="ARBA" id="ARBA00023136"/>
    </source>
</evidence>
<keyword evidence="3" id="KW-1003">Cell membrane</keyword>
<dbReference type="PANTHER" id="PTHR30012:SF7">
    <property type="entry name" value="PROTEIN TRANSPORT PROTEIN HOFC HOMOLOG"/>
    <property type="match status" value="1"/>
</dbReference>
<gene>
    <name evidence="10" type="primary">tapC_2</name>
    <name evidence="10" type="ORF">DLNHIDIE_00340</name>
</gene>
<evidence type="ECO:0000313" key="11">
    <source>
        <dbReference type="Proteomes" id="UP000315403"/>
    </source>
</evidence>
<dbReference type="AlphaFoldDB" id="A0A543Q2C4"/>
<reference evidence="10 11" key="1">
    <citation type="submission" date="2019-03" db="EMBL/GenBank/DDBJ databases">
        <title>New insights into Acidothiobacillus thiooxidans sulfur metabolism through coupled gene expression, solution geochemistry, microscopy and spectroscopy analyses.</title>
        <authorList>
            <person name="Camacho D."/>
            <person name="Frazao R."/>
            <person name="Fouillen A."/>
            <person name="Nanci A."/>
            <person name="Lang B.F."/>
            <person name="Apte S.C."/>
            <person name="Baron C."/>
            <person name="Warren L.A."/>
        </authorList>
    </citation>
    <scope>NUCLEOTIDE SEQUENCE [LARGE SCALE GENOMIC DNA]</scope>
    <source>
        <strain evidence="10 11">ATCC 19377</strain>
    </source>
</reference>
<dbReference type="PANTHER" id="PTHR30012">
    <property type="entry name" value="GENERAL SECRETION PATHWAY PROTEIN"/>
    <property type="match status" value="1"/>
</dbReference>
<feature type="transmembrane region" description="Helical" evidence="8">
    <location>
        <begin position="204"/>
        <end position="225"/>
    </location>
</feature>
<name>A0A543Q2C4_ACITH</name>
<dbReference type="FunFam" id="1.20.81.30:FF:000001">
    <property type="entry name" value="Type II secretion system protein F"/>
    <property type="match status" value="2"/>
</dbReference>
<evidence type="ECO:0000256" key="5">
    <source>
        <dbReference type="ARBA" id="ARBA00022692"/>
    </source>
</evidence>
<protein>
    <submittedName>
        <fullName evidence="10">Type IV pilus assembly protein TapC</fullName>
    </submittedName>
</protein>
<evidence type="ECO:0000256" key="1">
    <source>
        <dbReference type="ARBA" id="ARBA00004429"/>
    </source>
</evidence>
<feature type="domain" description="Type II secretion system protein GspF" evidence="9">
    <location>
        <begin position="105"/>
        <end position="227"/>
    </location>
</feature>
<dbReference type="Proteomes" id="UP000315403">
    <property type="component" value="Unassembled WGS sequence"/>
</dbReference>
<feature type="transmembrane region" description="Helical" evidence="8">
    <location>
        <begin position="257"/>
        <end position="276"/>
    </location>
</feature>
<keyword evidence="4" id="KW-0997">Cell inner membrane</keyword>
<feature type="domain" description="Type II secretion system protein GspF" evidence="9">
    <location>
        <begin position="308"/>
        <end position="430"/>
    </location>
</feature>
<evidence type="ECO:0000256" key="2">
    <source>
        <dbReference type="ARBA" id="ARBA00005745"/>
    </source>
</evidence>
<evidence type="ECO:0000259" key="9">
    <source>
        <dbReference type="Pfam" id="PF00482"/>
    </source>
</evidence>
<dbReference type="EMBL" id="SZUV01000001">
    <property type="protein sequence ID" value="TQN50487.1"/>
    <property type="molecule type" value="Genomic_DNA"/>
</dbReference>
<comment type="similarity">
    <text evidence="2">Belongs to the GSP F family.</text>
</comment>
<evidence type="ECO:0000313" key="10">
    <source>
        <dbReference type="EMBL" id="TQN50487.1"/>
    </source>
</evidence>
<keyword evidence="5 8" id="KW-0812">Transmembrane</keyword>
<dbReference type="Pfam" id="PF00482">
    <property type="entry name" value="T2SSF"/>
    <property type="match status" value="2"/>
</dbReference>
<feature type="transmembrane region" description="Helical" evidence="8">
    <location>
        <begin position="412"/>
        <end position="432"/>
    </location>
</feature>